<accession>A0A182NGI3</accession>
<reference evidence="2" key="1">
    <citation type="submission" date="2013-03" db="EMBL/GenBank/DDBJ databases">
        <title>The Genome Sequence of Anopheles dirus WRAIR2.</title>
        <authorList>
            <consortium name="The Broad Institute Genomics Platform"/>
            <person name="Neafsey D.E."/>
            <person name="Walton C."/>
            <person name="Walker B."/>
            <person name="Young S.K."/>
            <person name="Zeng Q."/>
            <person name="Gargeya S."/>
            <person name="Fitzgerald M."/>
            <person name="Haas B."/>
            <person name="Abouelleil A."/>
            <person name="Allen A.W."/>
            <person name="Alvarado L."/>
            <person name="Arachchi H.M."/>
            <person name="Berlin A.M."/>
            <person name="Chapman S.B."/>
            <person name="Gainer-Dewar J."/>
            <person name="Goldberg J."/>
            <person name="Griggs A."/>
            <person name="Gujja S."/>
            <person name="Hansen M."/>
            <person name="Howarth C."/>
            <person name="Imamovic A."/>
            <person name="Ireland A."/>
            <person name="Larimer J."/>
            <person name="McCowan C."/>
            <person name="Murphy C."/>
            <person name="Pearson M."/>
            <person name="Poon T.W."/>
            <person name="Priest M."/>
            <person name="Roberts A."/>
            <person name="Saif S."/>
            <person name="Shea T."/>
            <person name="Sisk P."/>
            <person name="Sykes S."/>
            <person name="Wortman J."/>
            <person name="Nusbaum C."/>
            <person name="Birren B."/>
        </authorList>
    </citation>
    <scope>NUCLEOTIDE SEQUENCE [LARGE SCALE GENOMIC DNA]</scope>
    <source>
        <strain evidence="2">WRAIR2</strain>
    </source>
</reference>
<dbReference type="VEuPathDB" id="VectorBase:ADIR006756"/>
<name>A0A182NGI3_9DIPT</name>
<evidence type="ECO:0000313" key="2">
    <source>
        <dbReference type="Proteomes" id="UP000075884"/>
    </source>
</evidence>
<proteinExistence type="predicted"/>
<dbReference type="Proteomes" id="UP000075884">
    <property type="component" value="Unassembled WGS sequence"/>
</dbReference>
<organism evidence="1 2">
    <name type="scientific">Anopheles dirus</name>
    <dbReference type="NCBI Taxonomy" id="7168"/>
    <lineage>
        <taxon>Eukaryota</taxon>
        <taxon>Metazoa</taxon>
        <taxon>Ecdysozoa</taxon>
        <taxon>Arthropoda</taxon>
        <taxon>Hexapoda</taxon>
        <taxon>Insecta</taxon>
        <taxon>Pterygota</taxon>
        <taxon>Neoptera</taxon>
        <taxon>Endopterygota</taxon>
        <taxon>Diptera</taxon>
        <taxon>Nematocera</taxon>
        <taxon>Culicoidea</taxon>
        <taxon>Culicidae</taxon>
        <taxon>Anophelinae</taxon>
        <taxon>Anopheles</taxon>
    </lineage>
</organism>
<evidence type="ECO:0000313" key="1">
    <source>
        <dbReference type="EnsemblMetazoa" id="ADIR006756-PA"/>
    </source>
</evidence>
<keyword evidence="2" id="KW-1185">Reference proteome</keyword>
<sequence length="147" mass="17226">MEDAIDAYGDDVNRDIVAWFYEFEGVATMAQRTEDQKNIMCQVQYIVLSFAKDINKRIWEIVRASDVHRRLISRQKKRNESALEYVYEMQRIASNAVIDESSLIEYIVDGAVTNARTRASLYRAKTIEELKEELVFWERADMENSDT</sequence>
<protein>
    <recommendedName>
        <fullName evidence="3">Retrotransposon gag domain-containing protein</fullName>
    </recommendedName>
</protein>
<dbReference type="STRING" id="7168.A0A182NGI3"/>
<dbReference type="EnsemblMetazoa" id="ADIR006756-RA">
    <property type="protein sequence ID" value="ADIR006756-PA"/>
    <property type="gene ID" value="ADIR006756"/>
</dbReference>
<evidence type="ECO:0008006" key="3">
    <source>
        <dbReference type="Google" id="ProtNLM"/>
    </source>
</evidence>
<dbReference type="AlphaFoldDB" id="A0A182NGI3"/>
<reference evidence="1" key="2">
    <citation type="submission" date="2020-05" db="UniProtKB">
        <authorList>
            <consortium name="EnsemblMetazoa"/>
        </authorList>
    </citation>
    <scope>IDENTIFICATION</scope>
    <source>
        <strain evidence="1">WRAIR2</strain>
    </source>
</reference>